<proteinExistence type="predicted"/>
<keyword evidence="3" id="KW-1185">Reference proteome</keyword>
<keyword evidence="1" id="KW-0472">Membrane</keyword>
<sequence length="45" mass="5041">MVEFHLMGCSMKIPNELKIPLIVFTLESAVVAGFIVIFTFILKLS</sequence>
<dbReference type="EMBL" id="PUGF01000027">
    <property type="protein sequence ID" value="PRC91197.1"/>
    <property type="molecule type" value="Genomic_DNA"/>
</dbReference>
<keyword evidence="1" id="KW-1133">Transmembrane helix</keyword>
<gene>
    <name evidence="2" type="ORF">S2091_4092</name>
</gene>
<feature type="transmembrane region" description="Helical" evidence="1">
    <location>
        <begin position="21"/>
        <end position="42"/>
    </location>
</feature>
<dbReference type="AlphaFoldDB" id="A0A2S9GTZ0"/>
<comment type="caution">
    <text evidence="2">The sequence shown here is derived from an EMBL/GenBank/DDBJ whole genome shotgun (WGS) entry which is preliminary data.</text>
</comment>
<organism evidence="2 3">
    <name type="scientific">Solimicrobium silvestre</name>
    <dbReference type="NCBI Taxonomy" id="2099400"/>
    <lineage>
        <taxon>Bacteria</taxon>
        <taxon>Pseudomonadati</taxon>
        <taxon>Pseudomonadota</taxon>
        <taxon>Betaproteobacteria</taxon>
        <taxon>Burkholderiales</taxon>
        <taxon>Oxalobacteraceae</taxon>
        <taxon>Solimicrobium</taxon>
    </lineage>
</organism>
<evidence type="ECO:0000313" key="3">
    <source>
        <dbReference type="Proteomes" id="UP000237839"/>
    </source>
</evidence>
<name>A0A2S9GTZ0_9BURK</name>
<protein>
    <submittedName>
        <fullName evidence="2">Uncharacterized protein</fullName>
    </submittedName>
</protein>
<dbReference type="Proteomes" id="UP000237839">
    <property type="component" value="Unassembled WGS sequence"/>
</dbReference>
<accession>A0A2S9GTZ0</accession>
<evidence type="ECO:0000256" key="1">
    <source>
        <dbReference type="SAM" id="Phobius"/>
    </source>
</evidence>
<evidence type="ECO:0000313" key="2">
    <source>
        <dbReference type="EMBL" id="PRC91197.1"/>
    </source>
</evidence>
<reference evidence="2 3" key="1">
    <citation type="submission" date="2018-02" db="EMBL/GenBank/DDBJ databases">
        <title>Solimicrobium silvestre gen. nov., sp. nov., isolated from alpine forest soil.</title>
        <authorList>
            <person name="Margesin R."/>
            <person name="Albuquerque L."/>
            <person name="Zhang D.-C."/>
            <person name="Froufe H.J.C."/>
            <person name="Severino R."/>
            <person name="Roxo I."/>
            <person name="Egas C."/>
            <person name="Da Costa M.S."/>
        </authorList>
    </citation>
    <scope>NUCLEOTIDE SEQUENCE [LARGE SCALE GENOMIC DNA]</scope>
    <source>
        <strain evidence="2 3">S20-91</strain>
    </source>
</reference>
<keyword evidence="1" id="KW-0812">Transmembrane</keyword>